<accession>A0ABY8A0Z4</accession>
<dbReference type="InterPro" id="IPR001647">
    <property type="entry name" value="HTH_TetR"/>
</dbReference>
<evidence type="ECO:0000313" key="8">
    <source>
        <dbReference type="EMBL" id="WDZ87923.1"/>
    </source>
</evidence>
<sequence length="206" mass="22184">MDAVSLREVAQAAGISMGAVQHYFATKDEMLGYALRHWLRLSVHQGFSARVRTRLAGGTTPTAVLSALAAEYLPYDEASRFDARVGVAFLARAAVAPDLAAALAPAFAGFVATLAGALAGAGVREPDRPGGWPRSWTGCVRRYCSAPSTATRRYASWTGTSTACSAPTRQRKVPGKPPDGRRFRRRRPSLPRRGTPRPRPVPPRSR</sequence>
<evidence type="ECO:0000259" key="7">
    <source>
        <dbReference type="PROSITE" id="PS50977"/>
    </source>
</evidence>
<keyword evidence="9" id="KW-1185">Reference proteome</keyword>
<dbReference type="Proteomes" id="UP001219605">
    <property type="component" value="Chromosome"/>
</dbReference>
<name>A0ABY8A0Z4_9ACTN</name>
<evidence type="ECO:0000256" key="3">
    <source>
        <dbReference type="ARBA" id="ARBA00023125"/>
    </source>
</evidence>
<dbReference type="InterPro" id="IPR039538">
    <property type="entry name" value="BetI_C"/>
</dbReference>
<keyword evidence="2" id="KW-0805">Transcription regulation</keyword>
<evidence type="ECO:0000256" key="2">
    <source>
        <dbReference type="ARBA" id="ARBA00023015"/>
    </source>
</evidence>
<evidence type="ECO:0000256" key="4">
    <source>
        <dbReference type="ARBA" id="ARBA00023163"/>
    </source>
</evidence>
<dbReference type="InterPro" id="IPR036271">
    <property type="entry name" value="Tet_transcr_reg_TetR-rel_C_sf"/>
</dbReference>
<protein>
    <submittedName>
        <fullName evidence="8">TetR/AcrR family transcriptional regulator</fullName>
    </submittedName>
</protein>
<proteinExistence type="predicted"/>
<dbReference type="Pfam" id="PF13977">
    <property type="entry name" value="TetR_C_6"/>
    <property type="match status" value="1"/>
</dbReference>
<evidence type="ECO:0000313" key="9">
    <source>
        <dbReference type="Proteomes" id="UP001219605"/>
    </source>
</evidence>
<keyword evidence="3 5" id="KW-0238">DNA-binding</keyword>
<dbReference type="RefSeq" id="WP_275034944.1">
    <property type="nucleotide sequence ID" value="NZ_CP118615.1"/>
</dbReference>
<feature type="region of interest" description="Disordered" evidence="6">
    <location>
        <begin position="161"/>
        <end position="206"/>
    </location>
</feature>
<gene>
    <name evidence="8" type="ORF">PVK37_03940</name>
</gene>
<feature type="compositionally biased region" description="Basic residues" evidence="6">
    <location>
        <begin position="182"/>
        <end position="196"/>
    </location>
</feature>
<evidence type="ECO:0000256" key="6">
    <source>
        <dbReference type="SAM" id="MobiDB-lite"/>
    </source>
</evidence>
<keyword evidence="1" id="KW-0678">Repressor</keyword>
<dbReference type="SUPFAM" id="SSF46689">
    <property type="entry name" value="Homeodomain-like"/>
    <property type="match status" value="1"/>
</dbReference>
<evidence type="ECO:0000256" key="5">
    <source>
        <dbReference type="PROSITE-ProRule" id="PRU00335"/>
    </source>
</evidence>
<dbReference type="SUPFAM" id="SSF48498">
    <property type="entry name" value="Tetracyclin repressor-like, C-terminal domain"/>
    <property type="match status" value="1"/>
</dbReference>
<dbReference type="PROSITE" id="PS50977">
    <property type="entry name" value="HTH_TETR_2"/>
    <property type="match status" value="1"/>
</dbReference>
<organism evidence="8 9">
    <name type="scientific">Micromonospora cathayae</name>
    <dbReference type="NCBI Taxonomy" id="3028804"/>
    <lineage>
        <taxon>Bacteria</taxon>
        <taxon>Bacillati</taxon>
        <taxon>Actinomycetota</taxon>
        <taxon>Actinomycetes</taxon>
        <taxon>Micromonosporales</taxon>
        <taxon>Micromonosporaceae</taxon>
        <taxon>Micromonospora</taxon>
    </lineage>
</organism>
<reference evidence="8 9" key="1">
    <citation type="submission" date="2023-02" db="EMBL/GenBank/DDBJ databases">
        <authorList>
            <person name="Mo P."/>
        </authorList>
    </citation>
    <scope>NUCLEOTIDE SEQUENCE [LARGE SCALE GENOMIC DNA]</scope>
    <source>
        <strain evidence="8 9">HUAS 3</strain>
    </source>
</reference>
<feature type="domain" description="HTH tetR-type" evidence="7">
    <location>
        <begin position="1"/>
        <end position="42"/>
    </location>
</feature>
<keyword evidence="4" id="KW-0804">Transcription</keyword>
<dbReference type="InterPro" id="IPR009057">
    <property type="entry name" value="Homeodomain-like_sf"/>
</dbReference>
<evidence type="ECO:0000256" key="1">
    <source>
        <dbReference type="ARBA" id="ARBA00022491"/>
    </source>
</evidence>
<feature type="DNA-binding region" description="H-T-H motif" evidence="5">
    <location>
        <begin position="5"/>
        <end position="24"/>
    </location>
</feature>
<dbReference type="EMBL" id="CP118615">
    <property type="protein sequence ID" value="WDZ87923.1"/>
    <property type="molecule type" value="Genomic_DNA"/>
</dbReference>
<dbReference type="Pfam" id="PF00440">
    <property type="entry name" value="TetR_N"/>
    <property type="match status" value="1"/>
</dbReference>
<dbReference type="Gene3D" id="1.10.357.10">
    <property type="entry name" value="Tetracycline Repressor, domain 2"/>
    <property type="match status" value="1"/>
</dbReference>
<feature type="compositionally biased region" description="Pro residues" evidence="6">
    <location>
        <begin position="197"/>
        <end position="206"/>
    </location>
</feature>